<feature type="compositionally biased region" description="Polar residues" evidence="3">
    <location>
        <begin position="159"/>
        <end position="172"/>
    </location>
</feature>
<name>A0ABR3FSG9_9AGAR</name>
<evidence type="ECO:0000256" key="1">
    <source>
        <dbReference type="RuleBase" id="RU363098"/>
    </source>
</evidence>
<keyword evidence="2" id="KW-0175">Coiled coil</keyword>
<protein>
    <recommendedName>
        <fullName evidence="1">RNA-dependent RNA polymerase</fullName>
        <ecNumber evidence="1">2.7.7.48</ecNumber>
    </recommendedName>
</protein>
<keyword evidence="6" id="KW-1185">Reference proteome</keyword>
<feature type="domain" description="RDRP core" evidence="4">
    <location>
        <begin position="440"/>
        <end position="1071"/>
    </location>
</feature>
<feature type="coiled-coil region" evidence="2">
    <location>
        <begin position="1134"/>
        <end position="1195"/>
    </location>
</feature>
<evidence type="ECO:0000313" key="6">
    <source>
        <dbReference type="Proteomes" id="UP001465976"/>
    </source>
</evidence>
<evidence type="ECO:0000259" key="4">
    <source>
        <dbReference type="Pfam" id="PF05183"/>
    </source>
</evidence>
<feature type="compositionally biased region" description="Polar residues" evidence="3">
    <location>
        <begin position="129"/>
        <end position="138"/>
    </location>
</feature>
<keyword evidence="1" id="KW-0694">RNA-binding</keyword>
<reference evidence="5 6" key="1">
    <citation type="submission" date="2024-02" db="EMBL/GenBank/DDBJ databases">
        <title>A draft genome for the cacao thread blight pathogen Marasmius crinis-equi.</title>
        <authorList>
            <person name="Cohen S.P."/>
            <person name="Baruah I.K."/>
            <person name="Amoako-Attah I."/>
            <person name="Bukari Y."/>
            <person name="Meinhardt L.W."/>
            <person name="Bailey B.A."/>
        </authorList>
    </citation>
    <scope>NUCLEOTIDE SEQUENCE [LARGE SCALE GENOMIC DNA]</scope>
    <source>
        <strain evidence="5 6">GH-76</strain>
    </source>
</reference>
<dbReference type="InterPro" id="IPR057596">
    <property type="entry name" value="RDRP_core"/>
</dbReference>
<feature type="region of interest" description="Disordered" evidence="3">
    <location>
        <begin position="768"/>
        <end position="799"/>
    </location>
</feature>
<dbReference type="Pfam" id="PF05183">
    <property type="entry name" value="RdRP"/>
    <property type="match status" value="1"/>
</dbReference>
<dbReference type="EC" id="2.7.7.48" evidence="1"/>
<feature type="compositionally biased region" description="Polar residues" evidence="3">
    <location>
        <begin position="220"/>
        <end position="243"/>
    </location>
</feature>
<gene>
    <name evidence="5" type="ORF">V5O48_003747</name>
</gene>
<dbReference type="Proteomes" id="UP001465976">
    <property type="component" value="Unassembled WGS sequence"/>
</dbReference>
<organism evidence="5 6">
    <name type="scientific">Marasmius crinis-equi</name>
    <dbReference type="NCBI Taxonomy" id="585013"/>
    <lineage>
        <taxon>Eukaryota</taxon>
        <taxon>Fungi</taxon>
        <taxon>Dikarya</taxon>
        <taxon>Basidiomycota</taxon>
        <taxon>Agaricomycotina</taxon>
        <taxon>Agaricomycetes</taxon>
        <taxon>Agaricomycetidae</taxon>
        <taxon>Agaricales</taxon>
        <taxon>Marasmiineae</taxon>
        <taxon>Marasmiaceae</taxon>
        <taxon>Marasmius</taxon>
    </lineage>
</organism>
<sequence length="1303" mass="144350">MSSQSVKSGGIDPDSDDDKMKVDNPPKEEPPRVPARPKGVATSGHTCDKGSATGGDSGKGKVQNLSKSPGKPSSSSATTIKLSAPLSASRTPLKKSTDLIIGQHSPRVPDMSSKSIFPSAEAGRKPDEASSNLLQSVAAQAAQRSPVPKTPNKSRGIPKTTSSARFGSSSKYPKNIPIEDSDSDDPNDDAMSKFCRFLALQHPQRTMTVTFATDSSFLSTQEVAENPPGSKQTSLSSMNSADSPSRKRARSTSKESPRVPKAPRTPSHNSSISRPFNLPFPTEADVVFSEQSGSIHSSGSLLERIWKKPSLPVSIIAHHKELQVLYDSKNVGWGTQWMLMRGVMRGEWTVDDIKSKIGELAGPDTQKLHLVPYIMHGRDAKSFDNTIGVELDREQAAIVENKGRGLGLMGEWHGTDKWFGGRVQFVATLEQAKDKKYGFQLEQIEMKRSNRVARALGSRRVIQIRIGKVNLNSTEERVNVTDFLSQRFVLNGRVFLVIPPKDDVLYAIEVNADYERRSQMQLGDHLRWTLGQFLDWHNPLECNDKQAVAKYFARIALGLSVSVPAIEFQCDRIKYIPDIVAEDCQIASEDKPPAEKVLTDGCGLINQAALATIAEVMGYRTIPAAVQGRIAGAKGLWMLHPNDEDPIPTIWIRDSQNKIQCRDLDRAHRVFDLLAASHPKSQPTLSKQTVVNLWANGVGHRVLRKLMEVGVKEQVELLTSWGRDPTDMAKLWDAINHLNGVTTTRISRIAGSKSRAAGITGREFGSGNSWMDFSSDKSSEQGGKTDISVEESDGSRDPITGMPLSLPEKVMEMLQCGHHPMDLQCLAKNIKQLLKQAMDKFVDKCHIPLTKGHGFDAFVVPDPIGVLGPNEIYYRSSEGFVDPKTKLTEFVLRGDVLIGRYPVRLPSDIQKVTAVDHPDLWKWQDVIVVPTNAREDDKKGLISFMSILGGGDLDGDDAFVIRDPEIVEPFQSKPLTLPPSDLENDFKSAKQQTTDFVKELRTLLSTDKSHEAQKLFYRTALLGLTDSKVGIYSGWCDNAAKKYGYDSPEAIRLAYIFTTLLDGGKTGLVLKPEVSVKDSKADLNIRNHKNSKFILEILASHGRRLGDNALATLARRIEPLNYRASLTDPLRQPHAQVEDLVRQAEESCRRLDHRCDLGGVVCEPCKEKIVATSDRDRLKQDLRRLEEHVREVHENWKRGCSKAGATAEPDSPSKRDRDRLHWQKLAKSVVSTFHQRVTTSPFFPEEEVKASYAYRLGHNFGFEVAYKTLNRLKAESCYGGAAPSNRFFDSTRTMGGGTRKLFD</sequence>
<dbReference type="PANTHER" id="PTHR23079">
    <property type="entry name" value="RNA-DEPENDENT RNA POLYMERASE"/>
    <property type="match status" value="1"/>
</dbReference>
<dbReference type="EMBL" id="JBAHYK010000111">
    <property type="protein sequence ID" value="KAL0578252.1"/>
    <property type="molecule type" value="Genomic_DNA"/>
</dbReference>
<keyword evidence="1" id="KW-0548">Nucleotidyltransferase</keyword>
<keyword evidence="1" id="KW-0808">Transferase</keyword>
<evidence type="ECO:0000313" key="5">
    <source>
        <dbReference type="EMBL" id="KAL0578252.1"/>
    </source>
</evidence>
<proteinExistence type="inferred from homology"/>
<evidence type="ECO:0000256" key="3">
    <source>
        <dbReference type="SAM" id="MobiDB-lite"/>
    </source>
</evidence>
<comment type="catalytic activity">
    <reaction evidence="1">
        <text>RNA(n) + a ribonucleoside 5'-triphosphate = RNA(n+1) + diphosphate</text>
        <dbReference type="Rhea" id="RHEA:21248"/>
        <dbReference type="Rhea" id="RHEA-COMP:14527"/>
        <dbReference type="Rhea" id="RHEA-COMP:17342"/>
        <dbReference type="ChEBI" id="CHEBI:33019"/>
        <dbReference type="ChEBI" id="CHEBI:61557"/>
        <dbReference type="ChEBI" id="CHEBI:140395"/>
        <dbReference type="EC" id="2.7.7.48"/>
    </reaction>
</comment>
<comment type="similarity">
    <text evidence="1">Belongs to the RdRP family.</text>
</comment>
<feature type="region of interest" description="Disordered" evidence="3">
    <location>
        <begin position="220"/>
        <end position="277"/>
    </location>
</feature>
<dbReference type="PANTHER" id="PTHR23079:SF14">
    <property type="entry name" value="RNA-DEPENDENT RNA POLYMERASE"/>
    <property type="match status" value="1"/>
</dbReference>
<accession>A0ABR3FSG9</accession>
<feature type="compositionally biased region" description="Basic and acidic residues" evidence="3">
    <location>
        <begin position="18"/>
        <end position="31"/>
    </location>
</feature>
<feature type="compositionally biased region" description="Low complexity" evidence="3">
    <location>
        <begin position="66"/>
        <end position="76"/>
    </location>
</feature>
<comment type="caution">
    <text evidence="5">The sequence shown here is derived from an EMBL/GenBank/DDBJ whole genome shotgun (WGS) entry which is preliminary data.</text>
</comment>
<feature type="region of interest" description="Disordered" evidence="3">
    <location>
        <begin position="1"/>
        <end position="187"/>
    </location>
</feature>
<dbReference type="InterPro" id="IPR007855">
    <property type="entry name" value="RDRP"/>
</dbReference>
<keyword evidence="1" id="KW-0696">RNA-directed RNA polymerase</keyword>
<evidence type="ECO:0000256" key="2">
    <source>
        <dbReference type="SAM" id="Coils"/>
    </source>
</evidence>
<feature type="compositionally biased region" description="Polar residues" evidence="3">
    <location>
        <begin position="77"/>
        <end position="90"/>
    </location>
</feature>